<gene>
    <name evidence="2" type="ORF">CAY53_04990</name>
</gene>
<evidence type="ECO:0000259" key="1">
    <source>
        <dbReference type="Pfam" id="PF01966"/>
    </source>
</evidence>
<keyword evidence="3" id="KW-1185">Reference proteome</keyword>
<dbReference type="Pfam" id="PF01966">
    <property type="entry name" value="HD"/>
    <property type="match status" value="1"/>
</dbReference>
<reference evidence="2 3" key="1">
    <citation type="journal article" date="2018" name="MBio">
        <title>Insights into the evolution of host association through the isolation and characterization of a novel human periodontal pathobiont, Desulfobulbus oralis.</title>
        <authorList>
            <person name="Cross K.L."/>
            <person name="Chirania P."/>
            <person name="Xiong W."/>
            <person name="Beall C.J."/>
            <person name="Elkins J.G."/>
            <person name="Giannone R.J."/>
            <person name="Griffen A.L."/>
            <person name="Guss A.M."/>
            <person name="Hettich R.L."/>
            <person name="Joshi S.S."/>
            <person name="Mokrzan E.M."/>
            <person name="Martin R.K."/>
            <person name="Zhulin I.B."/>
            <person name="Leys E.J."/>
            <person name="Podar M."/>
        </authorList>
    </citation>
    <scope>NUCLEOTIDE SEQUENCE [LARGE SCALE GENOMIC DNA]</scope>
    <source>
        <strain evidence="2 3">ORNL</strain>
    </source>
</reference>
<proteinExistence type="predicted"/>
<dbReference type="EMBL" id="CP021255">
    <property type="protein sequence ID" value="AVD70913.1"/>
    <property type="molecule type" value="Genomic_DNA"/>
</dbReference>
<dbReference type="AlphaFoldDB" id="A0A2L1GML4"/>
<organism evidence="2 3">
    <name type="scientific">Desulfobulbus oralis</name>
    <dbReference type="NCBI Taxonomy" id="1986146"/>
    <lineage>
        <taxon>Bacteria</taxon>
        <taxon>Pseudomonadati</taxon>
        <taxon>Thermodesulfobacteriota</taxon>
        <taxon>Desulfobulbia</taxon>
        <taxon>Desulfobulbales</taxon>
        <taxon>Desulfobulbaceae</taxon>
        <taxon>Desulfobulbus</taxon>
    </lineage>
</organism>
<dbReference type="NCBIfam" id="TIGR00277">
    <property type="entry name" value="HDIG"/>
    <property type="match status" value="1"/>
</dbReference>
<sequence length="169" mass="19005">MLDNIRWHSLVVARLAVTLHAGLLAMQPGRVQADMGLVMAGALLHDIAKTPCLAGNCHHAELGAEICLAEGFPEVAYIVGQHVRLDPFDEAGYEDGYFGPRELVHYADKRVRHHSIVSLDERLDYVLQRYGEHDAARCRSLEKHFGQCRLLERLLFRWLPFPPEALGVS</sequence>
<evidence type="ECO:0000313" key="2">
    <source>
        <dbReference type="EMBL" id="AVD70913.1"/>
    </source>
</evidence>
<dbReference type="InterPro" id="IPR006675">
    <property type="entry name" value="HDIG_dom"/>
</dbReference>
<dbReference type="Proteomes" id="UP000239867">
    <property type="component" value="Chromosome"/>
</dbReference>
<dbReference type="KEGG" id="deo:CAY53_04990"/>
<dbReference type="SUPFAM" id="SSF109604">
    <property type="entry name" value="HD-domain/PDEase-like"/>
    <property type="match status" value="1"/>
</dbReference>
<accession>A0A2L1GML4</accession>
<dbReference type="CDD" id="cd00077">
    <property type="entry name" value="HDc"/>
    <property type="match status" value="1"/>
</dbReference>
<dbReference type="Gene3D" id="1.10.3210.10">
    <property type="entry name" value="Hypothetical protein af1432"/>
    <property type="match status" value="1"/>
</dbReference>
<feature type="domain" description="HD" evidence="1">
    <location>
        <begin position="8"/>
        <end position="85"/>
    </location>
</feature>
<dbReference type="InterPro" id="IPR003607">
    <property type="entry name" value="HD/PDEase_dom"/>
</dbReference>
<dbReference type="OrthoDB" id="5431498at2"/>
<name>A0A2L1GML4_9BACT</name>
<protein>
    <recommendedName>
        <fullName evidence="1">HD domain-containing protein</fullName>
    </recommendedName>
</protein>
<dbReference type="InterPro" id="IPR006674">
    <property type="entry name" value="HD_domain"/>
</dbReference>
<evidence type="ECO:0000313" key="3">
    <source>
        <dbReference type="Proteomes" id="UP000239867"/>
    </source>
</evidence>